<protein>
    <recommendedName>
        <fullName evidence="6">C2H2-type domain-containing protein</fullName>
    </recommendedName>
</protein>
<evidence type="ECO:0000256" key="3">
    <source>
        <dbReference type="ARBA" id="ARBA00022771"/>
    </source>
</evidence>
<feature type="domain" description="C2H2-type" evidence="6">
    <location>
        <begin position="54"/>
        <end position="77"/>
    </location>
</feature>
<name>A0AAD6URQ0_9AGAR</name>
<keyword evidence="3 5" id="KW-0863">Zinc-finger</keyword>
<dbReference type="PROSITE" id="PS00028">
    <property type="entry name" value="ZINC_FINGER_C2H2_1"/>
    <property type="match status" value="2"/>
</dbReference>
<dbReference type="GO" id="GO:0005634">
    <property type="term" value="C:nucleus"/>
    <property type="evidence" value="ECO:0007669"/>
    <property type="project" value="TreeGrafter"/>
</dbReference>
<dbReference type="Proteomes" id="UP001219525">
    <property type="component" value="Unassembled WGS sequence"/>
</dbReference>
<feature type="domain" description="C2H2-type" evidence="6">
    <location>
        <begin position="104"/>
        <end position="133"/>
    </location>
</feature>
<dbReference type="InterPro" id="IPR036236">
    <property type="entry name" value="Znf_C2H2_sf"/>
</dbReference>
<organism evidence="7 8">
    <name type="scientific">Mycena pura</name>
    <dbReference type="NCBI Taxonomy" id="153505"/>
    <lineage>
        <taxon>Eukaryota</taxon>
        <taxon>Fungi</taxon>
        <taxon>Dikarya</taxon>
        <taxon>Basidiomycota</taxon>
        <taxon>Agaricomycotina</taxon>
        <taxon>Agaricomycetes</taxon>
        <taxon>Agaricomycetidae</taxon>
        <taxon>Agaricales</taxon>
        <taxon>Marasmiineae</taxon>
        <taxon>Mycenaceae</taxon>
        <taxon>Mycena</taxon>
    </lineage>
</organism>
<evidence type="ECO:0000256" key="4">
    <source>
        <dbReference type="ARBA" id="ARBA00022833"/>
    </source>
</evidence>
<dbReference type="PROSITE" id="PS50157">
    <property type="entry name" value="ZINC_FINGER_C2H2_2"/>
    <property type="match status" value="4"/>
</dbReference>
<dbReference type="Pfam" id="PF12874">
    <property type="entry name" value="zf-met"/>
    <property type="match status" value="2"/>
</dbReference>
<gene>
    <name evidence="7" type="ORF">GGX14DRAFT_577421</name>
</gene>
<dbReference type="GO" id="GO:0008270">
    <property type="term" value="F:zinc ion binding"/>
    <property type="evidence" value="ECO:0007669"/>
    <property type="project" value="UniProtKB-KW"/>
</dbReference>
<reference evidence="7" key="1">
    <citation type="submission" date="2023-03" db="EMBL/GenBank/DDBJ databases">
        <title>Massive genome expansion in bonnet fungi (Mycena s.s.) driven by repeated elements and novel gene families across ecological guilds.</title>
        <authorList>
            <consortium name="Lawrence Berkeley National Laboratory"/>
            <person name="Harder C.B."/>
            <person name="Miyauchi S."/>
            <person name="Viragh M."/>
            <person name="Kuo A."/>
            <person name="Thoen E."/>
            <person name="Andreopoulos B."/>
            <person name="Lu D."/>
            <person name="Skrede I."/>
            <person name="Drula E."/>
            <person name="Henrissat B."/>
            <person name="Morin E."/>
            <person name="Kohler A."/>
            <person name="Barry K."/>
            <person name="LaButti K."/>
            <person name="Morin E."/>
            <person name="Salamov A."/>
            <person name="Lipzen A."/>
            <person name="Mereny Z."/>
            <person name="Hegedus B."/>
            <person name="Baldrian P."/>
            <person name="Stursova M."/>
            <person name="Weitz H."/>
            <person name="Taylor A."/>
            <person name="Grigoriev I.V."/>
            <person name="Nagy L.G."/>
            <person name="Martin F."/>
            <person name="Kauserud H."/>
        </authorList>
    </citation>
    <scope>NUCLEOTIDE SEQUENCE</scope>
    <source>
        <strain evidence="7">9144</strain>
    </source>
</reference>
<dbReference type="GO" id="GO:0000977">
    <property type="term" value="F:RNA polymerase II transcription regulatory region sequence-specific DNA binding"/>
    <property type="evidence" value="ECO:0007669"/>
    <property type="project" value="TreeGrafter"/>
</dbReference>
<evidence type="ECO:0000313" key="8">
    <source>
        <dbReference type="Proteomes" id="UP001219525"/>
    </source>
</evidence>
<keyword evidence="2" id="KW-0677">Repeat</keyword>
<keyword evidence="8" id="KW-1185">Reference proteome</keyword>
<evidence type="ECO:0000256" key="2">
    <source>
        <dbReference type="ARBA" id="ARBA00022737"/>
    </source>
</evidence>
<dbReference type="SMART" id="SM00355">
    <property type="entry name" value="ZnF_C2H2"/>
    <property type="match status" value="8"/>
</dbReference>
<keyword evidence="1" id="KW-0479">Metal-binding</keyword>
<sequence length="292" mass="33450">MAYCDRCERYFNGYHSLHQHEQNSANHNICNDCGTDFATWTGLKEHYVQSARHHYCQRCNRHFDHSDDLETHYEDAHHYCADCGRFFQNAHGLHEHYRQSERHHYCADCQRQFLSASNLNAHLNSSTHRPKSVPCPGQGCGQSFVSAAALILHLESGRCKSGASRQFVNRYVREHDTRNIITDPARMLTAGTQDAVSYIATGAAWNGRAYECYLCHAGFGTLAALNQHLASPRHEDEMYVCPLSTCRQRFRALSALWQHVESEQCGVTKFRVVQNAMQELVGSMQRGRLTYY</sequence>
<evidence type="ECO:0000313" key="7">
    <source>
        <dbReference type="EMBL" id="KAJ7193236.1"/>
    </source>
</evidence>
<dbReference type="AlphaFoldDB" id="A0AAD6URQ0"/>
<feature type="domain" description="C2H2-type" evidence="6">
    <location>
        <begin position="78"/>
        <end position="103"/>
    </location>
</feature>
<dbReference type="InterPro" id="IPR013087">
    <property type="entry name" value="Znf_C2H2_type"/>
</dbReference>
<accession>A0AAD6URQ0</accession>
<evidence type="ECO:0000256" key="5">
    <source>
        <dbReference type="PROSITE-ProRule" id="PRU00042"/>
    </source>
</evidence>
<keyword evidence="4" id="KW-0862">Zinc</keyword>
<dbReference type="PANTHER" id="PTHR24409">
    <property type="entry name" value="ZINC FINGER PROTEIN 142"/>
    <property type="match status" value="1"/>
</dbReference>
<proteinExistence type="predicted"/>
<dbReference type="GO" id="GO:0000981">
    <property type="term" value="F:DNA-binding transcription factor activity, RNA polymerase II-specific"/>
    <property type="evidence" value="ECO:0007669"/>
    <property type="project" value="TreeGrafter"/>
</dbReference>
<dbReference type="SUPFAM" id="SSF57667">
    <property type="entry name" value="beta-beta-alpha zinc fingers"/>
    <property type="match status" value="2"/>
</dbReference>
<comment type="caution">
    <text evidence="7">The sequence shown here is derived from an EMBL/GenBank/DDBJ whole genome shotgun (WGS) entry which is preliminary data.</text>
</comment>
<feature type="domain" description="C2H2-type" evidence="6">
    <location>
        <begin position="210"/>
        <end position="239"/>
    </location>
</feature>
<dbReference type="PANTHER" id="PTHR24409:SF295">
    <property type="entry name" value="AZ2-RELATED"/>
    <property type="match status" value="1"/>
</dbReference>
<dbReference type="EMBL" id="JARJCW010000110">
    <property type="protein sequence ID" value="KAJ7193236.1"/>
    <property type="molecule type" value="Genomic_DNA"/>
</dbReference>
<evidence type="ECO:0000256" key="1">
    <source>
        <dbReference type="ARBA" id="ARBA00022723"/>
    </source>
</evidence>
<evidence type="ECO:0000259" key="6">
    <source>
        <dbReference type="PROSITE" id="PS50157"/>
    </source>
</evidence>
<dbReference type="Gene3D" id="3.30.160.60">
    <property type="entry name" value="Classic Zinc Finger"/>
    <property type="match status" value="3"/>
</dbReference>